<sequence>MILHKSKIIILYILYVISTLILLFGLGYVKEWTNKDIIVGIIFFCCYLFSTRHRILLITLLVSFSVLAFYFPTGVIYGKPTADILNPLLQTNKLEIIGYLLAVKYQILLSIIFICIQFFIYFLAKNKFHKNKISTCIIFMFVYLTSLFGISVNHNRINDGAFIRNIIISYKSIEKRNTDFKTNIGNNKNIKVSKIDAGDDTELHVVIIGESVRRDYMSVYGYPIQTTPFLNTAKGIFIDGLVSVAPNTEQSLTRTLFKTAPSTNKIDWGANVVSLANKAGYETYWISNQGKEEYGDDIIFSLSKLTKQNYFFKQGNFISNDSDDDEMLPIFSKVISSDTNSSKVIFIHMMGSHEPACSRLGAFKPNFELYNEASCYAATIAKLDLFIKKITDIMKGRKYKLMYFSDHGLSVEKKRIFHDAGLYEAYQVPLFYLDSNIKQHIYIKKVISSLNLLDIYSNFINIKTNITNEDFSFQKVSLLNDNPDPIIYWQKYKHISELDKRQYPIKNIGFNSTESKNILEIQNNYTFSDKCFSYIDYVGGSYPFSPIYKIYGWAATTTSHRPLNGIVGSFIIDNNKILFIEGERIERTNVRDDFKLPKNQNANYGIESILEKKYIKKHINGTEKYYFGYKNELNNYIICNKL</sequence>
<feature type="transmembrane region" description="Helical" evidence="8">
    <location>
        <begin position="136"/>
        <end position="154"/>
    </location>
</feature>
<dbReference type="GO" id="GO:0005886">
    <property type="term" value="C:plasma membrane"/>
    <property type="evidence" value="ECO:0007669"/>
    <property type="project" value="UniProtKB-SubCell"/>
</dbReference>
<evidence type="ECO:0000256" key="4">
    <source>
        <dbReference type="ARBA" id="ARBA00022692"/>
    </source>
</evidence>
<comment type="subcellular location">
    <subcellularLocation>
        <location evidence="1">Cell membrane</location>
        <topology evidence="1">Multi-pass membrane protein</topology>
    </subcellularLocation>
</comment>
<dbReference type="InterPro" id="IPR040423">
    <property type="entry name" value="PEA_transferase"/>
</dbReference>
<dbReference type="InterPro" id="IPR017850">
    <property type="entry name" value="Alkaline_phosphatase_core_sf"/>
</dbReference>
<dbReference type="InterPro" id="IPR000917">
    <property type="entry name" value="Sulfatase_N"/>
</dbReference>
<evidence type="ECO:0000256" key="5">
    <source>
        <dbReference type="ARBA" id="ARBA00022989"/>
    </source>
</evidence>
<dbReference type="RefSeq" id="WP_051608070.1">
    <property type="nucleotide sequence ID" value="NZ_MDUY01000001.1"/>
</dbReference>
<feature type="transmembrane region" description="Helical" evidence="8">
    <location>
        <begin position="97"/>
        <end position="124"/>
    </location>
</feature>
<keyword evidence="6 8" id="KW-0472">Membrane</keyword>
<proteinExistence type="inferred from homology"/>
<organism evidence="10 11">
    <name type="scientific">Snodgrassella communis</name>
    <dbReference type="NCBI Taxonomy" id="2946699"/>
    <lineage>
        <taxon>Bacteria</taxon>
        <taxon>Pseudomonadati</taxon>
        <taxon>Pseudomonadota</taxon>
        <taxon>Betaproteobacteria</taxon>
        <taxon>Neisseriales</taxon>
        <taxon>Neisseriaceae</taxon>
        <taxon>Snodgrassella</taxon>
    </lineage>
</organism>
<dbReference type="AlphaFoldDB" id="A0A836MT63"/>
<protein>
    <recommendedName>
        <fullName evidence="9">Sulfatase N-terminal domain-containing protein</fullName>
    </recommendedName>
</protein>
<dbReference type="SUPFAM" id="SSF53649">
    <property type="entry name" value="Alkaline phosphatase-like"/>
    <property type="match status" value="1"/>
</dbReference>
<keyword evidence="2" id="KW-1003">Cell membrane</keyword>
<dbReference type="PANTHER" id="PTHR30443:SF4">
    <property type="entry name" value="PHOSPHOETHANOLAMINE TRANSFERASE OPGE-RELATED"/>
    <property type="match status" value="1"/>
</dbReference>
<evidence type="ECO:0000256" key="6">
    <source>
        <dbReference type="ARBA" id="ARBA00023136"/>
    </source>
</evidence>
<feature type="domain" description="Sulfatase N-terminal" evidence="9">
    <location>
        <begin position="205"/>
        <end position="453"/>
    </location>
</feature>
<keyword evidence="4 8" id="KW-0812">Transmembrane</keyword>
<keyword evidence="5 8" id="KW-1133">Transmembrane helix</keyword>
<accession>A0A836MT63</accession>
<evidence type="ECO:0000256" key="2">
    <source>
        <dbReference type="ARBA" id="ARBA00022475"/>
    </source>
</evidence>
<feature type="transmembrane region" description="Helical" evidence="8">
    <location>
        <begin position="56"/>
        <end position="77"/>
    </location>
</feature>
<reference evidence="10 11" key="1">
    <citation type="submission" date="2014-03" db="EMBL/GenBank/DDBJ databases">
        <title>The genomes of two eusocial bee gut symbionts.</title>
        <authorList>
            <person name="Kwong W.K."/>
            <person name="Engel P."/>
            <person name="Koch H."/>
            <person name="Moran N.A."/>
        </authorList>
    </citation>
    <scope>NUCLEOTIDE SEQUENCE [LARGE SCALE GENOMIC DNA]</scope>
    <source>
        <strain evidence="11">wkB29</strain>
    </source>
</reference>
<keyword evidence="11" id="KW-1185">Reference proteome</keyword>
<evidence type="ECO:0000313" key="11">
    <source>
        <dbReference type="Proteomes" id="UP000027170"/>
    </source>
</evidence>
<evidence type="ECO:0000259" key="9">
    <source>
        <dbReference type="Pfam" id="PF00884"/>
    </source>
</evidence>
<dbReference type="OrthoDB" id="9786870at2"/>
<comment type="caution">
    <text evidence="10">The sequence shown here is derived from an EMBL/GenBank/DDBJ whole genome shotgun (WGS) entry which is preliminary data.</text>
</comment>
<evidence type="ECO:0000313" key="10">
    <source>
        <dbReference type="EMBL" id="KDN15692.1"/>
    </source>
</evidence>
<dbReference type="Gene3D" id="3.40.720.10">
    <property type="entry name" value="Alkaline Phosphatase, subunit A"/>
    <property type="match status" value="1"/>
</dbReference>
<keyword evidence="3" id="KW-0808">Transferase</keyword>
<dbReference type="InterPro" id="IPR058130">
    <property type="entry name" value="PEA_transf_C"/>
</dbReference>
<dbReference type="CDD" id="cd16017">
    <property type="entry name" value="LptA"/>
    <property type="match status" value="1"/>
</dbReference>
<dbReference type="PANTHER" id="PTHR30443">
    <property type="entry name" value="INNER MEMBRANE PROTEIN"/>
    <property type="match status" value="1"/>
</dbReference>
<name>A0A836MT63_9NEIS</name>
<dbReference type="Pfam" id="PF00884">
    <property type="entry name" value="Sulfatase"/>
    <property type="match status" value="1"/>
</dbReference>
<evidence type="ECO:0000256" key="8">
    <source>
        <dbReference type="SAM" id="Phobius"/>
    </source>
</evidence>
<feature type="transmembrane region" description="Helical" evidence="8">
    <location>
        <begin position="32"/>
        <end position="49"/>
    </location>
</feature>
<dbReference type="GO" id="GO:0009244">
    <property type="term" value="P:lipopolysaccharide core region biosynthetic process"/>
    <property type="evidence" value="ECO:0007669"/>
    <property type="project" value="TreeGrafter"/>
</dbReference>
<feature type="transmembrane region" description="Helical" evidence="8">
    <location>
        <begin position="9"/>
        <end position="26"/>
    </location>
</feature>
<evidence type="ECO:0000256" key="7">
    <source>
        <dbReference type="ARBA" id="ARBA00038481"/>
    </source>
</evidence>
<comment type="similarity">
    <text evidence="7">Belongs to the phosphoethanolamine transferase family.</text>
</comment>
<dbReference type="Proteomes" id="UP000027170">
    <property type="component" value="Unassembled WGS sequence"/>
</dbReference>
<gene>
    <name evidence="10" type="ORF">SALWKB29_0111</name>
</gene>
<dbReference type="EMBL" id="JFZV01000001">
    <property type="protein sequence ID" value="KDN15692.1"/>
    <property type="molecule type" value="Genomic_DNA"/>
</dbReference>
<evidence type="ECO:0000256" key="3">
    <source>
        <dbReference type="ARBA" id="ARBA00022679"/>
    </source>
</evidence>
<evidence type="ECO:0000256" key="1">
    <source>
        <dbReference type="ARBA" id="ARBA00004651"/>
    </source>
</evidence>
<dbReference type="GO" id="GO:0016776">
    <property type="term" value="F:phosphotransferase activity, phosphate group as acceptor"/>
    <property type="evidence" value="ECO:0007669"/>
    <property type="project" value="TreeGrafter"/>
</dbReference>